<organism evidence="2">
    <name type="scientific">bioreactor metagenome</name>
    <dbReference type="NCBI Taxonomy" id="1076179"/>
    <lineage>
        <taxon>unclassified sequences</taxon>
        <taxon>metagenomes</taxon>
        <taxon>ecological metagenomes</taxon>
    </lineage>
</organism>
<protein>
    <submittedName>
        <fullName evidence="2">Uncharacterized protein</fullName>
    </submittedName>
</protein>
<accession>A0A644V002</accession>
<sequence length="33" mass="3932">MLMLLFYLIDKQYTNKLVIVIGIIFLTLLPVYE</sequence>
<keyword evidence="1" id="KW-0812">Transmembrane</keyword>
<keyword evidence="1" id="KW-0472">Membrane</keyword>
<dbReference type="EMBL" id="VSSQ01000187">
    <property type="protein sequence ID" value="MPL84242.1"/>
    <property type="molecule type" value="Genomic_DNA"/>
</dbReference>
<reference evidence="2" key="1">
    <citation type="submission" date="2019-08" db="EMBL/GenBank/DDBJ databases">
        <authorList>
            <person name="Kucharzyk K."/>
            <person name="Murdoch R.W."/>
            <person name="Higgins S."/>
            <person name="Loffler F."/>
        </authorList>
    </citation>
    <scope>NUCLEOTIDE SEQUENCE</scope>
</reference>
<feature type="transmembrane region" description="Helical" evidence="1">
    <location>
        <begin position="13"/>
        <end position="32"/>
    </location>
</feature>
<gene>
    <name evidence="2" type="ORF">SDC9_30206</name>
</gene>
<proteinExistence type="predicted"/>
<evidence type="ECO:0000313" key="2">
    <source>
        <dbReference type="EMBL" id="MPL84242.1"/>
    </source>
</evidence>
<name>A0A644V002_9ZZZZ</name>
<evidence type="ECO:0000256" key="1">
    <source>
        <dbReference type="SAM" id="Phobius"/>
    </source>
</evidence>
<dbReference type="AlphaFoldDB" id="A0A644V002"/>
<comment type="caution">
    <text evidence="2">The sequence shown here is derived from an EMBL/GenBank/DDBJ whole genome shotgun (WGS) entry which is preliminary data.</text>
</comment>
<keyword evidence="1" id="KW-1133">Transmembrane helix</keyword>